<evidence type="ECO:0000313" key="3">
    <source>
        <dbReference type="Proteomes" id="UP000093510"/>
    </source>
</evidence>
<dbReference type="InterPro" id="IPR011050">
    <property type="entry name" value="Pectin_lyase_fold/virulence"/>
</dbReference>
<dbReference type="PROSITE" id="PS51257">
    <property type="entry name" value="PROKAR_LIPOPROTEIN"/>
    <property type="match status" value="1"/>
</dbReference>
<dbReference type="AlphaFoldDB" id="A0A1B9E0P6"/>
<feature type="chain" id="PRO_5008625017" description="Right handed beta helix domain-containing protein" evidence="1">
    <location>
        <begin position="18"/>
        <end position="505"/>
    </location>
</feature>
<dbReference type="OrthoDB" id="1111178at2"/>
<keyword evidence="3" id="KW-1185">Reference proteome</keyword>
<proteinExistence type="predicted"/>
<dbReference type="EMBL" id="LVEP01000028">
    <property type="protein sequence ID" value="OCB75519.1"/>
    <property type="molecule type" value="Genomic_DNA"/>
</dbReference>
<comment type="caution">
    <text evidence="2">The sequence shown here is derived from an EMBL/GenBank/DDBJ whole genome shotgun (WGS) entry which is preliminary data.</text>
</comment>
<protein>
    <recommendedName>
        <fullName evidence="4">Right handed beta helix domain-containing protein</fullName>
    </recommendedName>
</protein>
<reference evidence="2 3" key="1">
    <citation type="submission" date="2016-03" db="EMBL/GenBank/DDBJ databases">
        <authorList>
            <person name="Ploux O."/>
        </authorList>
    </citation>
    <scope>NUCLEOTIDE SEQUENCE [LARGE SCALE GENOMIC DNA]</scope>
    <source>
        <strain evidence="2 3">LPB0076</strain>
    </source>
</reference>
<keyword evidence="1" id="KW-0732">Signal</keyword>
<feature type="signal peptide" evidence="1">
    <location>
        <begin position="1"/>
        <end position="17"/>
    </location>
</feature>
<sequence length="505" mass="56022">MRYVTLPFLITILLLTAACRSDFDTVASDGKLAFSRDIIYLDTVFSNIGSSTYRLKVYNRSKKDITIPSIKLERGLLSKYRMTVDGRQDNQGKLFTNVTLLAKDSLYIFIETTASSTDANASDYLYTDKIEFDSGQNLQTIPLVTLVKDAFFLYPQRFADGTTETLPLIDGQKLNGFYLDPKDPINGNELHFTNQKAYVIYGYAAVPKGKTVLFDAGSRVYFHNNSGLVVTENATLQINGTPSTTNALENQVIFEADRLEPEYANLPGQWGTIWLTKGSTNHSITHLTIKNATIGLRIQDNDGTTVSIKNSQIYNCANYGILAQTARIEAQNLAINGAGIAALSCYYGGDYQFTHATFNNNWNNNSHLAVAISNHQDSPATDTKDLTKATFNNCIIYGNNTNELQLSSKPTAAFNYQFNHCLLKFNPKSTQAQYQFQTDPSHYTGIILNQNPNFLNTTKNKLHIDATSGAYAKGNPAYLIPLDILGSSRTLPPDLGAYQSNEFKK</sequence>
<accession>A0A1B9E0P6</accession>
<dbReference type="STRING" id="1763534.GCA_001831475_01419"/>
<dbReference type="RefSeq" id="WP_066334787.1">
    <property type="nucleotide sequence ID" value="NZ_CP017688.1"/>
</dbReference>
<evidence type="ECO:0000313" key="2">
    <source>
        <dbReference type="EMBL" id="OCB75519.1"/>
    </source>
</evidence>
<evidence type="ECO:0000256" key="1">
    <source>
        <dbReference type="SAM" id="SignalP"/>
    </source>
</evidence>
<dbReference type="SUPFAM" id="SSF51126">
    <property type="entry name" value="Pectin lyase-like"/>
    <property type="match status" value="1"/>
</dbReference>
<evidence type="ECO:0008006" key="4">
    <source>
        <dbReference type="Google" id="ProtNLM"/>
    </source>
</evidence>
<gene>
    <name evidence="2" type="ORF">LPBF_07915</name>
</gene>
<dbReference type="Proteomes" id="UP000093510">
    <property type="component" value="Unassembled WGS sequence"/>
</dbReference>
<name>A0A1B9E0P6_9FLAO</name>
<organism evidence="2 3">
    <name type="scientific">Flavobacterium crassostreae</name>
    <dbReference type="NCBI Taxonomy" id="1763534"/>
    <lineage>
        <taxon>Bacteria</taxon>
        <taxon>Pseudomonadati</taxon>
        <taxon>Bacteroidota</taxon>
        <taxon>Flavobacteriia</taxon>
        <taxon>Flavobacteriales</taxon>
        <taxon>Flavobacteriaceae</taxon>
        <taxon>Flavobacterium</taxon>
    </lineage>
</organism>